<evidence type="ECO:0000313" key="7">
    <source>
        <dbReference type="Proteomes" id="UP000663249"/>
    </source>
</evidence>
<reference evidence="6 7" key="1">
    <citation type="submission" date="2021-02" db="EMBL/GenBank/DDBJ databases">
        <title>Genomic and phenotypic characterization of Pseudomonas hygromyciniae, a novel bacterial species discovered from a commercially purchased antibiotic vial.</title>
        <authorList>
            <person name="Turner T.L."/>
            <person name="Mitra S.D."/>
            <person name="Kochan T.J."/>
            <person name="Pincus N.B."/>
            <person name="Lebrun-Corbin M."/>
            <person name="Cheung B."/>
            <person name="Gatesy S.W."/>
            <person name="Afzal T."/>
            <person name="Ozer E.A."/>
            <person name="Hauser A.R."/>
        </authorList>
    </citation>
    <scope>NUCLEOTIDE SEQUENCE [LARGE SCALE GENOMIC DNA]</scope>
    <source>
        <strain evidence="6 7">SDM007</strain>
    </source>
</reference>
<comment type="catalytic activity">
    <reaction evidence="1">
        <text>ATP + protein L-histidine = ADP + protein N-phospho-L-histidine.</text>
        <dbReference type="EC" id="2.7.13.3"/>
    </reaction>
</comment>
<keyword evidence="7" id="KW-1185">Reference proteome</keyword>
<evidence type="ECO:0000259" key="5">
    <source>
        <dbReference type="SMART" id="SM00388"/>
    </source>
</evidence>
<dbReference type="EMBL" id="CP070506">
    <property type="protein sequence ID" value="QSB39160.1"/>
    <property type="molecule type" value="Genomic_DNA"/>
</dbReference>
<dbReference type="SMART" id="SM00388">
    <property type="entry name" value="HisKA"/>
    <property type="match status" value="1"/>
</dbReference>
<dbReference type="Gene3D" id="1.10.287.130">
    <property type="match status" value="1"/>
</dbReference>
<dbReference type="SUPFAM" id="SSF47384">
    <property type="entry name" value="Homodimeric domain of signal transducing histidine kinase"/>
    <property type="match status" value="1"/>
</dbReference>
<dbReference type="PANTHER" id="PTHR43047:SF72">
    <property type="entry name" value="OSMOSENSING HISTIDINE PROTEIN KINASE SLN1"/>
    <property type="match status" value="1"/>
</dbReference>
<evidence type="ECO:0000313" key="6">
    <source>
        <dbReference type="EMBL" id="QSB39160.1"/>
    </source>
</evidence>
<evidence type="ECO:0000256" key="4">
    <source>
        <dbReference type="ARBA" id="ARBA00022777"/>
    </source>
</evidence>
<evidence type="ECO:0000256" key="2">
    <source>
        <dbReference type="ARBA" id="ARBA00012438"/>
    </source>
</evidence>
<organism evidence="6 7">
    <name type="scientific">Pseudomonas hygromyciniae</name>
    <dbReference type="NCBI Taxonomy" id="2812000"/>
    <lineage>
        <taxon>Bacteria</taxon>
        <taxon>Pseudomonadati</taxon>
        <taxon>Pseudomonadota</taxon>
        <taxon>Gammaproteobacteria</taxon>
        <taxon>Pseudomonadales</taxon>
        <taxon>Pseudomonadaceae</taxon>
        <taxon>Pseudomonas</taxon>
    </lineage>
</organism>
<dbReference type="RefSeq" id="WP_205518932.1">
    <property type="nucleotide sequence ID" value="NZ_CP070506.1"/>
</dbReference>
<keyword evidence="4" id="KW-0418">Kinase</keyword>
<dbReference type="EC" id="2.7.13.3" evidence="2"/>
<feature type="domain" description="Signal transduction histidine kinase dimerisation/phosphoacceptor" evidence="5">
    <location>
        <begin position="1"/>
        <end position="59"/>
    </location>
</feature>
<evidence type="ECO:0000256" key="1">
    <source>
        <dbReference type="ARBA" id="ARBA00000085"/>
    </source>
</evidence>
<name>A0ABX7JXA7_9PSED</name>
<protein>
    <recommendedName>
        <fullName evidence="2">histidine kinase</fullName>
        <ecNumber evidence="2">2.7.13.3</ecNumber>
    </recommendedName>
</protein>
<dbReference type="CDD" id="cd00082">
    <property type="entry name" value="HisKA"/>
    <property type="match status" value="1"/>
</dbReference>
<sequence>MSHEIRTPMNAIIGMLELVLTRDQNSTRNLNAISVAYSAALSLLELLGSILDVSSIESGETRLTLEETTWREAIEPVVNIFLGPAKHKAWPSIWIWGLR</sequence>
<evidence type="ECO:0000256" key="3">
    <source>
        <dbReference type="ARBA" id="ARBA00022679"/>
    </source>
</evidence>
<dbReference type="PANTHER" id="PTHR43047">
    <property type="entry name" value="TWO-COMPONENT HISTIDINE PROTEIN KINASE"/>
    <property type="match status" value="1"/>
</dbReference>
<dbReference type="Pfam" id="PF00512">
    <property type="entry name" value="HisKA"/>
    <property type="match status" value="1"/>
</dbReference>
<keyword evidence="3" id="KW-0808">Transferase</keyword>
<dbReference type="Proteomes" id="UP000663249">
    <property type="component" value="Chromosome"/>
</dbReference>
<gene>
    <name evidence="6" type="ORF">JTY93_23540</name>
</gene>
<dbReference type="InterPro" id="IPR003661">
    <property type="entry name" value="HisK_dim/P_dom"/>
</dbReference>
<proteinExistence type="predicted"/>
<dbReference type="InterPro" id="IPR036097">
    <property type="entry name" value="HisK_dim/P_sf"/>
</dbReference>
<accession>A0ABX7JXA7</accession>